<evidence type="ECO:0000313" key="5">
    <source>
        <dbReference type="Proteomes" id="UP000199344"/>
    </source>
</evidence>
<dbReference type="InterPro" id="IPR001509">
    <property type="entry name" value="Epimerase_deHydtase"/>
</dbReference>
<dbReference type="InterPro" id="IPR036291">
    <property type="entry name" value="NAD(P)-bd_dom_sf"/>
</dbReference>
<reference evidence="4 5" key="1">
    <citation type="submission" date="2016-10" db="EMBL/GenBank/DDBJ databases">
        <authorList>
            <person name="de Groot N.N."/>
        </authorList>
    </citation>
    <scope>NUCLEOTIDE SEQUENCE [LARGE SCALE GENOMIC DNA]</scope>
    <source>
        <strain evidence="4 5">DSM 22220</strain>
    </source>
</reference>
<gene>
    <name evidence="4" type="ORF">SAMN05421538_101560</name>
</gene>
<dbReference type="STRING" id="591205.SAMN05421538_101560"/>
<evidence type="ECO:0000313" key="4">
    <source>
        <dbReference type="EMBL" id="SDD41258.1"/>
    </source>
</evidence>
<dbReference type="AlphaFoldDB" id="A0A1G6UIP8"/>
<sequence length="313" mass="33590">MTRILVTGGSGFIGSHLVRACLDRGGEVAVLSRPGSDPWRLADVADRITIRHVDPLDADAVAQLLRELAPERVFLLAAATRIAGDRDLAAMGEALRANVEPLRIMLDGLNGLERKPRAVIRTGTLAELAKDGSGREWPAGIYGLSILMGTHLARIWSREAGIPAITARLSLTYGGDQSRDFFVPEAIHAALAGRLRAPQRPEAMRDLLHVGDVVAGLLRIADHAARLPPVLNLSTGQPHRLADVTAEIARLTGQARPPASDAGSGAEDHVSLPPSPELLDLGWRQMIPITQGLKQVIAWETARNETPTSRRTA</sequence>
<dbReference type="RefSeq" id="WP_176804857.1">
    <property type="nucleotide sequence ID" value="NZ_FNAH01000001.1"/>
</dbReference>
<evidence type="ECO:0000259" key="3">
    <source>
        <dbReference type="Pfam" id="PF01370"/>
    </source>
</evidence>
<name>A0A1G6UIP8_9RHOB</name>
<dbReference type="PANTHER" id="PTHR43000">
    <property type="entry name" value="DTDP-D-GLUCOSE 4,6-DEHYDRATASE-RELATED"/>
    <property type="match status" value="1"/>
</dbReference>
<comment type="pathway">
    <text evidence="1">Bacterial outer membrane biogenesis; LPS O-antigen biosynthesis.</text>
</comment>
<organism evidence="4 5">
    <name type="scientific">Paracoccus isoporae</name>
    <dbReference type="NCBI Taxonomy" id="591205"/>
    <lineage>
        <taxon>Bacteria</taxon>
        <taxon>Pseudomonadati</taxon>
        <taxon>Pseudomonadota</taxon>
        <taxon>Alphaproteobacteria</taxon>
        <taxon>Rhodobacterales</taxon>
        <taxon>Paracoccaceae</taxon>
        <taxon>Paracoccus</taxon>
    </lineage>
</organism>
<dbReference type="Pfam" id="PF01370">
    <property type="entry name" value="Epimerase"/>
    <property type="match status" value="1"/>
</dbReference>
<feature type="domain" description="NAD-dependent epimerase/dehydratase" evidence="3">
    <location>
        <begin position="4"/>
        <end position="227"/>
    </location>
</feature>
<comment type="similarity">
    <text evidence="2">Belongs to the NAD(P)-dependent epimerase/dehydratase family.</text>
</comment>
<protein>
    <submittedName>
        <fullName evidence="4">UDP-glucose 4-epimerase</fullName>
    </submittedName>
</protein>
<proteinExistence type="inferred from homology"/>
<dbReference type="SUPFAM" id="SSF51735">
    <property type="entry name" value="NAD(P)-binding Rossmann-fold domains"/>
    <property type="match status" value="1"/>
</dbReference>
<dbReference type="Gene3D" id="3.40.50.720">
    <property type="entry name" value="NAD(P)-binding Rossmann-like Domain"/>
    <property type="match status" value="1"/>
</dbReference>
<dbReference type="EMBL" id="FNAH01000001">
    <property type="protein sequence ID" value="SDD41258.1"/>
    <property type="molecule type" value="Genomic_DNA"/>
</dbReference>
<keyword evidence="5" id="KW-1185">Reference proteome</keyword>
<evidence type="ECO:0000256" key="2">
    <source>
        <dbReference type="ARBA" id="ARBA00007637"/>
    </source>
</evidence>
<dbReference type="Proteomes" id="UP000199344">
    <property type="component" value="Unassembled WGS sequence"/>
</dbReference>
<accession>A0A1G6UIP8</accession>
<evidence type="ECO:0000256" key="1">
    <source>
        <dbReference type="ARBA" id="ARBA00005125"/>
    </source>
</evidence>